<feature type="compositionally biased region" description="Low complexity" evidence="1">
    <location>
        <begin position="26"/>
        <end position="36"/>
    </location>
</feature>
<dbReference type="RefSeq" id="WP_169099928.1">
    <property type="nucleotide sequence ID" value="NZ_JABBVZ010000038.1"/>
</dbReference>
<sequence length="207" mass="21096">MRSLVLGAAMVSTLALAGCGFTTSTSASAGPTSAPTHVHKKTPAPKPAPTPAKHGLAALQWRLLKVTLAHNAMPIGPYWPVAVELSITNPTGTAVSLVKNNSALWGVFPVNPGQPWTAYPYMGDMKGPGTGPAITQTPALFPNGGLTAPDSATLTPEVVPAHHTITGWVLLATAHGVKQTELVLLPHATATSAGTPIPIAGTTFTAP</sequence>
<evidence type="ECO:0000256" key="2">
    <source>
        <dbReference type="SAM" id="SignalP"/>
    </source>
</evidence>
<keyword evidence="2" id="KW-0732">Signal</keyword>
<proteinExistence type="predicted"/>
<comment type="caution">
    <text evidence="3">The sequence shown here is derived from an EMBL/GenBank/DDBJ whole genome shotgun (WGS) entry which is preliminary data.</text>
</comment>
<protein>
    <submittedName>
        <fullName evidence="3">Uncharacterized protein</fullName>
    </submittedName>
</protein>
<keyword evidence="4" id="KW-1185">Reference proteome</keyword>
<feature type="chain" id="PRO_5039414073" evidence="2">
    <location>
        <begin position="18"/>
        <end position="207"/>
    </location>
</feature>
<accession>A0A7Y0L493</accession>
<name>A0A7Y0L493_9FIRM</name>
<feature type="signal peptide" evidence="2">
    <location>
        <begin position="1"/>
        <end position="17"/>
    </location>
</feature>
<dbReference type="AlphaFoldDB" id="A0A7Y0L493"/>
<dbReference type="Proteomes" id="UP000533476">
    <property type="component" value="Unassembled WGS sequence"/>
</dbReference>
<evidence type="ECO:0000256" key="1">
    <source>
        <dbReference type="SAM" id="MobiDB-lite"/>
    </source>
</evidence>
<dbReference type="PROSITE" id="PS51257">
    <property type="entry name" value="PROKAR_LIPOPROTEIN"/>
    <property type="match status" value="1"/>
</dbReference>
<evidence type="ECO:0000313" key="4">
    <source>
        <dbReference type="Proteomes" id="UP000533476"/>
    </source>
</evidence>
<feature type="region of interest" description="Disordered" evidence="1">
    <location>
        <begin position="26"/>
        <end position="52"/>
    </location>
</feature>
<reference evidence="3 4" key="1">
    <citation type="submission" date="2020-04" db="EMBL/GenBank/DDBJ databases">
        <authorList>
            <person name="Zhang R."/>
            <person name="Schippers A."/>
        </authorList>
    </citation>
    <scope>NUCLEOTIDE SEQUENCE [LARGE SCALE GENOMIC DNA]</scope>
    <source>
        <strain evidence="3 4">DSM 109850</strain>
    </source>
</reference>
<organism evidence="3 4">
    <name type="scientific">Sulfobacillus harzensis</name>
    <dbReference type="NCBI Taxonomy" id="2729629"/>
    <lineage>
        <taxon>Bacteria</taxon>
        <taxon>Bacillati</taxon>
        <taxon>Bacillota</taxon>
        <taxon>Clostridia</taxon>
        <taxon>Eubacteriales</taxon>
        <taxon>Clostridiales Family XVII. Incertae Sedis</taxon>
        <taxon>Sulfobacillus</taxon>
    </lineage>
</organism>
<evidence type="ECO:0000313" key="3">
    <source>
        <dbReference type="EMBL" id="NMP23033.1"/>
    </source>
</evidence>
<dbReference type="EMBL" id="JABBVZ010000038">
    <property type="protein sequence ID" value="NMP23033.1"/>
    <property type="molecule type" value="Genomic_DNA"/>
</dbReference>
<gene>
    <name evidence="3" type="ORF">HIJ39_11805</name>
</gene>